<dbReference type="EMBL" id="BAABDM010000001">
    <property type="protein sequence ID" value="GAA4082934.1"/>
    <property type="molecule type" value="Genomic_DNA"/>
</dbReference>
<protein>
    <recommendedName>
        <fullName evidence="3">Cupin domain-containing protein</fullName>
    </recommendedName>
</protein>
<dbReference type="InterPro" id="IPR011051">
    <property type="entry name" value="RmlC_Cupin_sf"/>
</dbReference>
<organism evidence="1 2">
    <name type="scientific">Zhongshania borealis</name>
    <dbReference type="NCBI Taxonomy" id="889488"/>
    <lineage>
        <taxon>Bacteria</taxon>
        <taxon>Pseudomonadati</taxon>
        <taxon>Pseudomonadota</taxon>
        <taxon>Gammaproteobacteria</taxon>
        <taxon>Cellvibrionales</taxon>
        <taxon>Spongiibacteraceae</taxon>
        <taxon>Zhongshania</taxon>
    </lineage>
</organism>
<dbReference type="SUPFAM" id="SSF51182">
    <property type="entry name" value="RmlC-like cupins"/>
    <property type="match status" value="1"/>
</dbReference>
<dbReference type="Proteomes" id="UP001500392">
    <property type="component" value="Unassembled WGS sequence"/>
</dbReference>
<proteinExistence type="predicted"/>
<keyword evidence="2" id="KW-1185">Reference proteome</keyword>
<evidence type="ECO:0000313" key="2">
    <source>
        <dbReference type="Proteomes" id="UP001500392"/>
    </source>
</evidence>
<evidence type="ECO:0008006" key="3">
    <source>
        <dbReference type="Google" id="ProtNLM"/>
    </source>
</evidence>
<evidence type="ECO:0000313" key="1">
    <source>
        <dbReference type="EMBL" id="GAA4082934.1"/>
    </source>
</evidence>
<reference evidence="2" key="1">
    <citation type="journal article" date="2019" name="Int. J. Syst. Evol. Microbiol.">
        <title>The Global Catalogue of Microorganisms (GCM) 10K type strain sequencing project: providing services to taxonomists for standard genome sequencing and annotation.</title>
        <authorList>
            <consortium name="The Broad Institute Genomics Platform"/>
            <consortium name="The Broad Institute Genome Sequencing Center for Infectious Disease"/>
            <person name="Wu L."/>
            <person name="Ma J."/>
        </authorList>
    </citation>
    <scope>NUCLEOTIDE SEQUENCE [LARGE SCALE GENOMIC DNA]</scope>
    <source>
        <strain evidence="2">JCM 17304</strain>
    </source>
</reference>
<sequence length="175" mass="20027">MFLSRALGMILCAQFTELRQSYMHVPAFLLSRLQAKAAQITRRVPTKVIGTDYLRRWHVIPRNRLFNVYLHHVTGNDPDVNLHDHPWLFNYSMVLRGEILEEMPNGERVLPTGTLTARLGRAPHRLLLLSEDSLTLFITGPKIRKWGFYTPSGWVNSKNYLREGGNGRDLSTGAS</sequence>
<name>A0ABP7W7G3_9GAMM</name>
<gene>
    <name evidence="1" type="ORF">GCM10022414_02050</name>
</gene>
<accession>A0ABP7W7G3</accession>
<comment type="caution">
    <text evidence="1">The sequence shown here is derived from an EMBL/GenBank/DDBJ whole genome shotgun (WGS) entry which is preliminary data.</text>
</comment>